<dbReference type="PANTHER" id="PTHR43283:SF3">
    <property type="entry name" value="BETA-LACTAMASE FAMILY PROTEIN (AFU_ORTHOLOGUE AFUA_5G07500)"/>
    <property type="match status" value="1"/>
</dbReference>
<dbReference type="AlphaFoldDB" id="U5N9C0"/>
<evidence type="ECO:0000313" key="3">
    <source>
        <dbReference type="Proteomes" id="UP000017184"/>
    </source>
</evidence>
<organism evidence="2 3">
    <name type="scientific">Candidatus Symbiobacter mobilis CR</name>
    <dbReference type="NCBI Taxonomy" id="946483"/>
    <lineage>
        <taxon>Bacteria</taxon>
        <taxon>Pseudomonadati</taxon>
        <taxon>Pseudomonadota</taxon>
        <taxon>Betaproteobacteria</taxon>
        <taxon>Burkholderiales</taxon>
        <taxon>Comamonadaceae</taxon>
    </lineage>
</organism>
<dbReference type="STRING" id="946483.Cenrod_1919"/>
<dbReference type="Gene3D" id="3.40.710.10">
    <property type="entry name" value="DD-peptidase/beta-lactamase superfamily"/>
    <property type="match status" value="1"/>
</dbReference>
<dbReference type="PANTHER" id="PTHR43283">
    <property type="entry name" value="BETA-LACTAMASE-RELATED"/>
    <property type="match status" value="1"/>
</dbReference>
<dbReference type="InterPro" id="IPR001466">
    <property type="entry name" value="Beta-lactam-related"/>
</dbReference>
<dbReference type="KEGG" id="cbx:Cenrod_1919"/>
<dbReference type="HOGENOM" id="CLU_020027_11_2_4"/>
<dbReference type="eggNOG" id="COG1680">
    <property type="taxonomic scope" value="Bacteria"/>
</dbReference>
<dbReference type="Pfam" id="PF00144">
    <property type="entry name" value="Beta-lactamase"/>
    <property type="match status" value="1"/>
</dbReference>
<feature type="domain" description="Beta-lactamase-related" evidence="1">
    <location>
        <begin position="36"/>
        <end position="390"/>
    </location>
</feature>
<sequence>MALLVACQGSQAPGSTGLPTAAPKQVGLSASGLARIDALVNQAIADRIVPGTTVLVAKNGKVVYHKAFGHANLGVPMTTDTIFLMYSSSKIIVGIAVMQLVEQGRLRLDDPVSQYLPEFAHPQVKVKLPPGSPTPYRLEPARSLITVRQLLSMTSGIVGYWDEDFIPAGVDIGAGDPDFDLAENTRRLATVPLLFHPGTEFGYGLSTDVAGRVVEVVSGLSLADYYQRHIFGPLGMRDSFFYPPTDKIGRTSVSWESDGQRLTGKVSPHAHRNRKLYSAGVGVYSTTADYFRLGQMLLNGGEYGGVRILKPESVQEIHTNQVGDLPGVDKFHFFQQGYERYGLGCFLNGKGSFRDPGSVSVLGLGGKNLDLNFDRNLLIVVLQTVLPPKPAWEISEQISRLVYQALE</sequence>
<proteinExistence type="predicted"/>
<protein>
    <submittedName>
        <fullName evidence="2">Beta-lactamase-like protein</fullName>
    </submittedName>
</protein>
<dbReference type="EMBL" id="CP004885">
    <property type="protein sequence ID" value="AGX87997.1"/>
    <property type="molecule type" value="Genomic_DNA"/>
</dbReference>
<gene>
    <name evidence="2" type="ORF">Cenrod_1919</name>
</gene>
<reference evidence="2 3" key="1">
    <citation type="journal article" date="2013" name="Genome Biol.">
        <title>Genomic analysis reveals key aspects of prokaryotic symbiosis in the phototrophic consortium "Chlorochromatium aggregatum".</title>
        <authorList>
            <person name="Liu Z."/>
            <person name="Muller J."/>
            <person name="Li T."/>
            <person name="Alvey R.M."/>
            <person name="Vogl K."/>
            <person name="Frigaard N.U."/>
            <person name="Rockwell N.C."/>
            <person name="Boyd E.S."/>
            <person name="Tomsho L.P."/>
            <person name="Schuster S.C."/>
            <person name="Henke P."/>
            <person name="Rohde M."/>
            <person name="Overmann J."/>
            <person name="Bryant D.A."/>
        </authorList>
    </citation>
    <scope>NUCLEOTIDE SEQUENCE [LARGE SCALE GENOMIC DNA]</scope>
    <source>
        <strain evidence="2">CR</strain>
    </source>
</reference>
<dbReference type="InterPro" id="IPR012338">
    <property type="entry name" value="Beta-lactam/transpept-like"/>
</dbReference>
<dbReference type="PATRIC" id="fig|946483.4.peg.1934"/>
<evidence type="ECO:0000313" key="2">
    <source>
        <dbReference type="EMBL" id="AGX87997.1"/>
    </source>
</evidence>
<evidence type="ECO:0000259" key="1">
    <source>
        <dbReference type="Pfam" id="PF00144"/>
    </source>
</evidence>
<keyword evidence="3" id="KW-1185">Reference proteome</keyword>
<dbReference type="Proteomes" id="UP000017184">
    <property type="component" value="Chromosome"/>
</dbReference>
<dbReference type="MEROPS" id="S12.950"/>
<accession>U5N9C0</accession>
<dbReference type="InterPro" id="IPR050789">
    <property type="entry name" value="Diverse_Enzym_Activities"/>
</dbReference>
<dbReference type="SUPFAM" id="SSF56601">
    <property type="entry name" value="beta-lactamase/transpeptidase-like"/>
    <property type="match status" value="1"/>
</dbReference>
<name>U5N9C0_9BURK</name>